<evidence type="ECO:0000313" key="2">
    <source>
        <dbReference type="Proteomes" id="UP000436006"/>
    </source>
</evidence>
<sequence>MNNESIQTGYDQMWMVGKKDLAQGIVDVDPIPDATSKRWGVSAILRIPTIFGESLLPLIDTLKTKTGSRHTFHDTATFHVTLRSIEFFRKDVPDGDFAVCTYSKLLQELAPQFSPFGIRFAGLSANRVGIILQGYPVDAQIQLFRQQVHQHLANHQFLQGPEQQNPRLNTHISLVVFGGPLKNGQDLIQYVDQHRRTGYGQMEASSIDLVRYERDERSVKIVTLDRFALG</sequence>
<dbReference type="AlphaFoldDB" id="A0A7K1SI92"/>
<organism evidence="1 2">
    <name type="scientific">Spirosoma arboris</name>
    <dbReference type="NCBI Taxonomy" id="2682092"/>
    <lineage>
        <taxon>Bacteria</taxon>
        <taxon>Pseudomonadati</taxon>
        <taxon>Bacteroidota</taxon>
        <taxon>Cytophagia</taxon>
        <taxon>Cytophagales</taxon>
        <taxon>Cytophagaceae</taxon>
        <taxon>Spirosoma</taxon>
    </lineage>
</organism>
<accession>A0A7K1SI92</accession>
<dbReference type="RefSeq" id="WP_157588156.1">
    <property type="nucleotide sequence ID" value="NZ_WPIN01000011.1"/>
</dbReference>
<reference evidence="1 2" key="1">
    <citation type="submission" date="2019-12" db="EMBL/GenBank/DDBJ databases">
        <title>Spirosoma sp. HMF4905 genome sequencing and assembly.</title>
        <authorList>
            <person name="Kang H."/>
            <person name="Cha I."/>
            <person name="Kim H."/>
            <person name="Joh K."/>
        </authorList>
    </citation>
    <scope>NUCLEOTIDE SEQUENCE [LARGE SCALE GENOMIC DNA]</scope>
    <source>
        <strain evidence="1 2">HMF4905</strain>
    </source>
</reference>
<gene>
    <name evidence="1" type="ORF">GO755_25605</name>
</gene>
<evidence type="ECO:0008006" key="3">
    <source>
        <dbReference type="Google" id="ProtNLM"/>
    </source>
</evidence>
<dbReference type="EMBL" id="WPIN01000011">
    <property type="protein sequence ID" value="MVM33438.1"/>
    <property type="molecule type" value="Genomic_DNA"/>
</dbReference>
<comment type="caution">
    <text evidence="1">The sequence shown here is derived from an EMBL/GenBank/DDBJ whole genome shotgun (WGS) entry which is preliminary data.</text>
</comment>
<protein>
    <recommendedName>
        <fullName evidence="3">2'-5' RNA ligase family protein</fullName>
    </recommendedName>
</protein>
<keyword evidence="2" id="KW-1185">Reference proteome</keyword>
<dbReference type="Gene3D" id="3.90.1140.10">
    <property type="entry name" value="Cyclic phosphodiesterase"/>
    <property type="match status" value="1"/>
</dbReference>
<dbReference type="Proteomes" id="UP000436006">
    <property type="component" value="Unassembled WGS sequence"/>
</dbReference>
<proteinExistence type="predicted"/>
<evidence type="ECO:0000313" key="1">
    <source>
        <dbReference type="EMBL" id="MVM33438.1"/>
    </source>
</evidence>
<name>A0A7K1SI92_9BACT</name>